<evidence type="ECO:0000256" key="5">
    <source>
        <dbReference type="ARBA" id="ARBA00022755"/>
    </source>
</evidence>
<dbReference type="UniPathway" id="UPA00189">
    <property type="reaction ID" value="UER00296"/>
</dbReference>
<dbReference type="Proteomes" id="UP000267921">
    <property type="component" value="Unassembled WGS sequence"/>
</dbReference>
<comment type="catalytic activity">
    <reaction evidence="8">
        <text>XMP + L-glutamine + ATP + H2O = GMP + L-glutamate + AMP + diphosphate + 2 H(+)</text>
        <dbReference type="Rhea" id="RHEA:11680"/>
        <dbReference type="ChEBI" id="CHEBI:15377"/>
        <dbReference type="ChEBI" id="CHEBI:15378"/>
        <dbReference type="ChEBI" id="CHEBI:29985"/>
        <dbReference type="ChEBI" id="CHEBI:30616"/>
        <dbReference type="ChEBI" id="CHEBI:33019"/>
        <dbReference type="ChEBI" id="CHEBI:57464"/>
        <dbReference type="ChEBI" id="CHEBI:58115"/>
        <dbReference type="ChEBI" id="CHEBI:58359"/>
        <dbReference type="ChEBI" id="CHEBI:456215"/>
        <dbReference type="EC" id="6.3.5.2"/>
    </reaction>
</comment>
<dbReference type="EMBL" id="RJJG01000001">
    <property type="protein sequence ID" value="RNI11073.1"/>
    <property type="molecule type" value="Genomic_DNA"/>
</dbReference>
<keyword evidence="2 8" id="KW-0436">Ligase</keyword>
<dbReference type="EMBL" id="CP017921">
    <property type="protein sequence ID" value="APH39847.1"/>
    <property type="molecule type" value="Genomic_DNA"/>
</dbReference>
<dbReference type="NCBIfam" id="NF001975">
    <property type="entry name" value="PRK00758.1"/>
    <property type="match status" value="1"/>
</dbReference>
<reference evidence="11 15" key="3">
    <citation type="submission" date="2018-10" db="EMBL/GenBank/DDBJ databases">
        <title>Cultivation of a novel Methanohalophilus strain from Kebrit Deep of the Red Sea and a genomic comparison of members of the genus Methanohalophilus.</title>
        <authorList>
            <person name="Guan Y."/>
            <person name="Ngugi D.K."/>
            <person name="Stingl U."/>
        </authorList>
    </citation>
    <scope>NUCLEOTIDE SEQUENCE [LARGE SCALE GENOMIC DNA]</scope>
    <source>
        <strain evidence="11 15">DSM 3094</strain>
    </source>
</reference>
<dbReference type="STRING" id="2177.BHR79_02300"/>
<feature type="active site" evidence="8">
    <location>
        <position position="168"/>
    </location>
</feature>
<evidence type="ECO:0000313" key="15">
    <source>
        <dbReference type="Proteomes" id="UP000267921"/>
    </source>
</evidence>
<proteinExistence type="inferred from homology"/>
<dbReference type="AlphaFoldDB" id="A0A1L3Q4N0"/>
<dbReference type="GeneID" id="30582552"/>
<dbReference type="HAMAP" id="MF_01510">
    <property type="entry name" value="GMP_synthase_A"/>
    <property type="match status" value="1"/>
</dbReference>
<evidence type="ECO:0000256" key="8">
    <source>
        <dbReference type="HAMAP-Rule" id="MF_01510"/>
    </source>
</evidence>
<keyword evidence="3 8" id="KW-0547">Nucleotide-binding</keyword>
<feature type="active site" evidence="8">
    <location>
        <position position="166"/>
    </location>
</feature>
<dbReference type="PANTHER" id="PTHR11922:SF2">
    <property type="entry name" value="GMP SYNTHASE [GLUTAMINE-HYDROLYZING]"/>
    <property type="match status" value="1"/>
</dbReference>
<keyword evidence="6 8" id="KW-0067">ATP-binding</keyword>
<dbReference type="InterPro" id="IPR004739">
    <property type="entry name" value="GMP_synth_GATase"/>
</dbReference>
<dbReference type="GO" id="GO:0005524">
    <property type="term" value="F:ATP binding"/>
    <property type="evidence" value="ECO:0007669"/>
    <property type="project" value="UniProtKB-KW"/>
</dbReference>
<dbReference type="Proteomes" id="UP000186879">
    <property type="component" value="Chromosome"/>
</dbReference>
<keyword evidence="4 8" id="KW-0332">GMP biosynthesis</keyword>
<evidence type="ECO:0000256" key="6">
    <source>
        <dbReference type="ARBA" id="ARBA00022840"/>
    </source>
</evidence>
<evidence type="ECO:0000256" key="4">
    <source>
        <dbReference type="ARBA" id="ARBA00022749"/>
    </source>
</evidence>
<dbReference type="KEGG" id="mhaz:BHR79_02300"/>
<dbReference type="GO" id="GO:0005829">
    <property type="term" value="C:cytosol"/>
    <property type="evidence" value="ECO:0007669"/>
    <property type="project" value="TreeGrafter"/>
</dbReference>
<accession>A0A1L3Q4N0</accession>
<comment type="pathway">
    <text evidence="8">Purine metabolism; GMP biosynthesis; GMP from XMP (L-Gln route): step 1/1.</text>
</comment>
<organism evidence="10 13">
    <name type="scientific">Methanohalophilus halophilus</name>
    <dbReference type="NCBI Taxonomy" id="2177"/>
    <lineage>
        <taxon>Archaea</taxon>
        <taxon>Methanobacteriati</taxon>
        <taxon>Methanobacteriota</taxon>
        <taxon>Stenosarchaea group</taxon>
        <taxon>Methanomicrobia</taxon>
        <taxon>Methanosarcinales</taxon>
        <taxon>Methanosarcinaceae</taxon>
        <taxon>Methanohalophilus</taxon>
    </lineage>
</organism>
<evidence type="ECO:0000313" key="14">
    <source>
        <dbReference type="Proteomes" id="UP000198669"/>
    </source>
</evidence>
<gene>
    <name evidence="8" type="primary">guaAA</name>
    <name evidence="10" type="ORF">BHR79_02300</name>
    <name evidence="11" type="ORF">EFE40_00485</name>
    <name evidence="12" type="ORF">SAMN04515625_0286</name>
</gene>
<evidence type="ECO:0000256" key="2">
    <source>
        <dbReference type="ARBA" id="ARBA00022598"/>
    </source>
</evidence>
<dbReference type="InterPro" id="IPR023686">
    <property type="entry name" value="GMP_synthase_A"/>
</dbReference>
<evidence type="ECO:0000313" key="13">
    <source>
        <dbReference type="Proteomes" id="UP000186879"/>
    </source>
</evidence>
<dbReference type="EC" id="6.3.5.2" evidence="8"/>
<evidence type="ECO:0000313" key="10">
    <source>
        <dbReference type="EMBL" id="APH39847.1"/>
    </source>
</evidence>
<reference evidence="10 13" key="1">
    <citation type="submission" date="2016-10" db="EMBL/GenBank/DDBJ databases">
        <title>Methanohalophilus halophilus.</title>
        <authorList>
            <person name="L'haridon S."/>
        </authorList>
    </citation>
    <scope>NUCLEOTIDE SEQUENCE [LARGE SCALE GENOMIC DNA]</scope>
    <source>
        <strain evidence="10 13">Z-7982</strain>
    </source>
</reference>
<sequence length="191" mass="20897">MEELRILVINNHGQFCHLIHRTVRDLDMDTSIVPNTTPIEEILAEKPDGLIFSGGPSLERGGLCEEYAKELDIPILGICLGHQLIAHAYGGSTGAGSHGGYAAVDVEVVEEDDILKGLGPRISTWASHGDEVTELPPGFLKLAHSDICGIEAMKHPDKPLYGVQWHPEVAHTDKGEELFMNFFDVCANYNK</sequence>
<protein>
    <recommendedName>
        <fullName evidence="8">GMP synthase [glutamine-hydrolyzing] subunit A</fullName>
        <ecNumber evidence="8">6.3.5.2</ecNumber>
    </recommendedName>
    <alternativeName>
        <fullName evidence="8">Glutamine amidotransferase</fullName>
    </alternativeName>
</protein>
<feature type="domain" description="Glutamine amidotransferase" evidence="9">
    <location>
        <begin position="7"/>
        <end position="184"/>
    </location>
</feature>
<keyword evidence="5 8" id="KW-0658">Purine biosynthesis</keyword>
<dbReference type="SUPFAM" id="SSF52317">
    <property type="entry name" value="Class I glutamine amidotransferase-like"/>
    <property type="match status" value="1"/>
</dbReference>
<dbReference type="PANTHER" id="PTHR11922">
    <property type="entry name" value="GMP SYNTHASE-RELATED"/>
    <property type="match status" value="1"/>
</dbReference>
<name>A0A1L3Q4N0_9EURY</name>
<evidence type="ECO:0000256" key="7">
    <source>
        <dbReference type="ARBA" id="ARBA00022962"/>
    </source>
</evidence>
<evidence type="ECO:0000313" key="12">
    <source>
        <dbReference type="EMBL" id="SDW07523.1"/>
    </source>
</evidence>
<dbReference type="Proteomes" id="UP000198669">
    <property type="component" value="Unassembled WGS sequence"/>
</dbReference>
<dbReference type="NCBIfam" id="TIGR00888">
    <property type="entry name" value="guaA_Nterm"/>
    <property type="match status" value="1"/>
</dbReference>
<evidence type="ECO:0000259" key="9">
    <source>
        <dbReference type="Pfam" id="PF00117"/>
    </source>
</evidence>
<dbReference type="OrthoDB" id="10772at2157"/>
<evidence type="ECO:0000256" key="3">
    <source>
        <dbReference type="ARBA" id="ARBA00022741"/>
    </source>
</evidence>
<keyword evidence="7 8" id="KW-0315">Glutamine amidotransferase</keyword>
<dbReference type="CDD" id="cd01742">
    <property type="entry name" value="GATase1_GMP_Synthase"/>
    <property type="match status" value="1"/>
</dbReference>
<feature type="active site" description="Nucleophile" evidence="8">
    <location>
        <position position="79"/>
    </location>
</feature>
<dbReference type="FunFam" id="3.40.50.880:FF:000047">
    <property type="entry name" value="GMP synthase [glutamine-hydrolyzing] subunit A"/>
    <property type="match status" value="1"/>
</dbReference>
<dbReference type="InterPro" id="IPR029062">
    <property type="entry name" value="Class_I_gatase-like"/>
</dbReference>
<dbReference type="GO" id="GO:0003921">
    <property type="term" value="F:GMP synthase activity"/>
    <property type="evidence" value="ECO:0007669"/>
    <property type="project" value="TreeGrafter"/>
</dbReference>
<reference evidence="12 14" key="2">
    <citation type="submission" date="2016-10" db="EMBL/GenBank/DDBJ databases">
        <authorList>
            <person name="de Groot N.N."/>
        </authorList>
    </citation>
    <scope>NUCLEOTIDE SEQUENCE [LARGE SCALE GENOMIC DNA]</scope>
    <source>
        <strain evidence="12 14">Z-7982</strain>
    </source>
</reference>
<dbReference type="PRINTS" id="PR00097">
    <property type="entry name" value="ANTSNTHASEII"/>
</dbReference>
<evidence type="ECO:0000313" key="11">
    <source>
        <dbReference type="EMBL" id="RNI11073.1"/>
    </source>
</evidence>
<dbReference type="EMBL" id="FNMU01000001">
    <property type="protein sequence ID" value="SDW07523.1"/>
    <property type="molecule type" value="Genomic_DNA"/>
</dbReference>
<dbReference type="PROSITE" id="PS51273">
    <property type="entry name" value="GATASE_TYPE_1"/>
    <property type="match status" value="1"/>
</dbReference>
<comment type="function">
    <text evidence="1 8">Catalyzes the synthesis of GMP from XMP.</text>
</comment>
<comment type="subunit">
    <text evidence="8">Heterodimer composed of a glutamine amidotransferase subunit (A) and a GMP-binding subunit (B).</text>
</comment>
<dbReference type="RefSeq" id="WP_072562261.1">
    <property type="nucleotide sequence ID" value="NZ_CP017921.1"/>
</dbReference>
<keyword evidence="13" id="KW-1185">Reference proteome</keyword>
<evidence type="ECO:0000256" key="1">
    <source>
        <dbReference type="ARBA" id="ARBA00002332"/>
    </source>
</evidence>
<dbReference type="PRINTS" id="PR00096">
    <property type="entry name" value="GATASE"/>
</dbReference>
<dbReference type="Pfam" id="PF00117">
    <property type="entry name" value="GATase"/>
    <property type="match status" value="1"/>
</dbReference>
<dbReference type="Gene3D" id="3.40.50.880">
    <property type="match status" value="1"/>
</dbReference>
<dbReference type="InterPro" id="IPR017926">
    <property type="entry name" value="GATASE"/>
</dbReference>